<dbReference type="InterPro" id="IPR000347">
    <property type="entry name" value="Metalthion_15p"/>
</dbReference>
<evidence type="ECO:0000256" key="3">
    <source>
        <dbReference type="ARBA" id="ARBA00022851"/>
    </source>
</evidence>
<evidence type="ECO:0000259" key="6">
    <source>
        <dbReference type="Pfam" id="PF07727"/>
    </source>
</evidence>
<gene>
    <name evidence="8" type="ORF">Tci_063944</name>
</gene>
<dbReference type="CDD" id="cd09272">
    <property type="entry name" value="RNase_HI_RT_Ty1"/>
    <property type="match status" value="1"/>
</dbReference>
<reference evidence="8" key="1">
    <citation type="journal article" date="2019" name="Sci. Rep.">
        <title>Draft genome of Tanacetum cinerariifolium, the natural source of mosquito coil.</title>
        <authorList>
            <person name="Yamashiro T."/>
            <person name="Shiraishi A."/>
            <person name="Satake H."/>
            <person name="Nakayama K."/>
        </authorList>
    </citation>
    <scope>NUCLEOTIDE SEQUENCE</scope>
</reference>
<comment type="similarity">
    <text evidence="1 4">Belongs to the metallothionein superfamily. Type 15 family.</text>
</comment>
<dbReference type="AlphaFoldDB" id="A0A6L2P0X6"/>
<evidence type="ECO:0000256" key="4">
    <source>
        <dbReference type="RuleBase" id="RU369052"/>
    </source>
</evidence>
<feature type="domain" description="Reverse transcriptase Ty1/copia-type" evidence="6">
    <location>
        <begin position="190"/>
        <end position="245"/>
    </location>
</feature>
<dbReference type="InterPro" id="IPR043502">
    <property type="entry name" value="DNA/RNA_pol_sf"/>
</dbReference>
<protein>
    <recommendedName>
        <fullName evidence="4">Metallothionein-like protein</fullName>
    </recommendedName>
</protein>
<accession>A0A6L2P0X6</accession>
<dbReference type="InterPro" id="IPR025724">
    <property type="entry name" value="GAG-pre-integrase_dom"/>
</dbReference>
<feature type="domain" description="GAG-pre-integrase" evidence="7">
    <location>
        <begin position="119"/>
        <end position="163"/>
    </location>
</feature>
<keyword evidence="2 4" id="KW-0479">Metal-binding</keyword>
<dbReference type="GO" id="GO:0046872">
    <property type="term" value="F:metal ion binding"/>
    <property type="evidence" value="ECO:0007669"/>
    <property type="project" value="UniProtKB-UniRule"/>
</dbReference>
<dbReference type="PANTHER" id="PTHR11439:SF524">
    <property type="entry name" value="RNA-DIRECTED DNA POLYMERASE, PROTEIN KINASE RLK-PELLE-DLSV FAMILY"/>
    <property type="match status" value="1"/>
</dbReference>
<dbReference type="EMBL" id="BKCJ010010525">
    <property type="protein sequence ID" value="GEU91966.1"/>
    <property type="molecule type" value="Genomic_DNA"/>
</dbReference>
<dbReference type="InterPro" id="IPR013103">
    <property type="entry name" value="RVT_2"/>
</dbReference>
<sequence>MQIQLENVSCSNGKYNCGSSCSCCNSCNVEKSTATMMIIDGVAPKMAFADGSETLVAESGNGYKCGSSCNENNCTIEFDVFGFSVKDFMTRRVLLRCDSTGDLYPVTAPSLILHVFLVSQHTWHQRLGHPGREVLRHLVSNNFISSNKEKPHVLCHARQISKHVRLPFFSSNTVVTFCFEIIHSDQIIWSLHQDFTMTDLGPLNYFLGISVTRDFSGLFLPYKKYAVEILEKAHMVTCNPCRTPIDTESKLSADGDPVSDPTLYRSLVGPLQYLTFTRPDISYAVQQVCLYMHDLREPYFSALKRIPRYVQGTLDYGFKLFSSSTTDLVAYFDADWAGSPTTRRSTSEAEYRGVANAVAETCWLRSLLRELHRSLSFATLVYCDNVSAVYLSCNPVQHQRTKHINIDIHFVRDLVADGQNHLLLVYIVSYDEGMNETLSLTYSFKLLIHVKKSGGGAAVVVMVLLWLCCYGCGGGAVVVVLWWCCGEVVVVLWWSCGGGVVVWWWCGATVVGVIW</sequence>
<evidence type="ECO:0000313" key="8">
    <source>
        <dbReference type="EMBL" id="GEU91966.1"/>
    </source>
</evidence>
<evidence type="ECO:0000256" key="5">
    <source>
        <dbReference type="SAM" id="Phobius"/>
    </source>
</evidence>
<evidence type="ECO:0000259" key="7">
    <source>
        <dbReference type="Pfam" id="PF13976"/>
    </source>
</evidence>
<keyword evidence="5" id="KW-0472">Membrane</keyword>
<feature type="transmembrane region" description="Helical" evidence="5">
    <location>
        <begin position="455"/>
        <end position="483"/>
    </location>
</feature>
<organism evidence="8">
    <name type="scientific">Tanacetum cinerariifolium</name>
    <name type="common">Dalmatian daisy</name>
    <name type="synonym">Chrysanthemum cinerariifolium</name>
    <dbReference type="NCBI Taxonomy" id="118510"/>
    <lineage>
        <taxon>Eukaryota</taxon>
        <taxon>Viridiplantae</taxon>
        <taxon>Streptophyta</taxon>
        <taxon>Embryophyta</taxon>
        <taxon>Tracheophyta</taxon>
        <taxon>Spermatophyta</taxon>
        <taxon>Magnoliopsida</taxon>
        <taxon>eudicotyledons</taxon>
        <taxon>Gunneridae</taxon>
        <taxon>Pentapetalae</taxon>
        <taxon>asterids</taxon>
        <taxon>campanulids</taxon>
        <taxon>Asterales</taxon>
        <taxon>Asteraceae</taxon>
        <taxon>Asteroideae</taxon>
        <taxon>Anthemideae</taxon>
        <taxon>Anthemidinae</taxon>
        <taxon>Tanacetum</taxon>
    </lineage>
</organism>
<dbReference type="PANTHER" id="PTHR11439">
    <property type="entry name" value="GAG-POL-RELATED RETROTRANSPOSON"/>
    <property type="match status" value="1"/>
</dbReference>
<dbReference type="SUPFAM" id="SSF56672">
    <property type="entry name" value="DNA/RNA polymerases"/>
    <property type="match status" value="1"/>
</dbReference>
<evidence type="ECO:0000256" key="2">
    <source>
        <dbReference type="ARBA" id="ARBA00022723"/>
    </source>
</evidence>
<keyword evidence="5" id="KW-1133">Transmembrane helix</keyword>
<feature type="transmembrane region" description="Helical" evidence="5">
    <location>
        <begin position="489"/>
        <end position="514"/>
    </location>
</feature>
<comment type="caution">
    <text evidence="8">The sequence shown here is derived from an EMBL/GenBank/DDBJ whole genome shotgun (WGS) entry which is preliminary data.</text>
</comment>
<comment type="function">
    <text evidence="4">Metallothioneins have a high content of cysteine residues that bind various heavy metals.</text>
</comment>
<evidence type="ECO:0000256" key="1">
    <source>
        <dbReference type="ARBA" id="ARBA00005802"/>
    </source>
</evidence>
<dbReference type="Pfam" id="PF01439">
    <property type="entry name" value="Metallothio_2"/>
    <property type="match status" value="1"/>
</dbReference>
<keyword evidence="5" id="KW-0812">Transmembrane</keyword>
<dbReference type="Pfam" id="PF07727">
    <property type="entry name" value="RVT_2"/>
    <property type="match status" value="1"/>
</dbReference>
<name>A0A6L2P0X6_TANCI</name>
<keyword evidence="3 4" id="KW-0480">Metal-thiolate cluster</keyword>
<dbReference type="Pfam" id="PF13976">
    <property type="entry name" value="gag_pre-integrs"/>
    <property type="match status" value="1"/>
</dbReference>
<proteinExistence type="inferred from homology"/>